<evidence type="ECO:0000256" key="2">
    <source>
        <dbReference type="SAM" id="Phobius"/>
    </source>
</evidence>
<dbReference type="CDD" id="cd06257">
    <property type="entry name" value="DnaJ"/>
    <property type="match status" value="1"/>
</dbReference>
<protein>
    <submittedName>
        <fullName evidence="4">J domain-containing protein</fullName>
    </submittedName>
</protein>
<feature type="domain" description="J" evidence="3">
    <location>
        <begin position="5"/>
        <end position="66"/>
    </location>
</feature>
<dbReference type="Pfam" id="PF00226">
    <property type="entry name" value="DnaJ"/>
    <property type="match status" value="1"/>
</dbReference>
<dbReference type="InterPro" id="IPR036869">
    <property type="entry name" value="J_dom_sf"/>
</dbReference>
<dbReference type="Gene3D" id="1.10.287.110">
    <property type="entry name" value="DnaJ domain"/>
    <property type="match status" value="1"/>
</dbReference>
<dbReference type="InterPro" id="IPR001623">
    <property type="entry name" value="DnaJ_domain"/>
</dbReference>
<gene>
    <name evidence="4" type="ORF">ENQ76_12100</name>
</gene>
<feature type="transmembrane region" description="Helical" evidence="2">
    <location>
        <begin position="126"/>
        <end position="147"/>
    </location>
</feature>
<evidence type="ECO:0000256" key="1">
    <source>
        <dbReference type="SAM" id="MobiDB-lite"/>
    </source>
</evidence>
<organism evidence="4">
    <name type="scientific">Schlesneria paludicola</name>
    <dbReference type="NCBI Taxonomy" id="360056"/>
    <lineage>
        <taxon>Bacteria</taxon>
        <taxon>Pseudomonadati</taxon>
        <taxon>Planctomycetota</taxon>
        <taxon>Planctomycetia</taxon>
        <taxon>Planctomycetales</taxon>
        <taxon>Planctomycetaceae</taxon>
        <taxon>Schlesneria</taxon>
    </lineage>
</organism>
<dbReference type="PANTHER" id="PTHR43948">
    <property type="entry name" value="DNAJ HOMOLOG SUBFAMILY B"/>
    <property type="match status" value="1"/>
</dbReference>
<dbReference type="PROSITE" id="PS50076">
    <property type="entry name" value="DNAJ_2"/>
    <property type="match status" value="1"/>
</dbReference>
<feature type="compositionally biased region" description="Polar residues" evidence="1">
    <location>
        <begin position="212"/>
        <end position="222"/>
    </location>
</feature>
<feature type="compositionally biased region" description="Low complexity" evidence="1">
    <location>
        <begin position="64"/>
        <end position="80"/>
    </location>
</feature>
<evidence type="ECO:0000313" key="4">
    <source>
        <dbReference type="EMBL" id="HEN16197.1"/>
    </source>
</evidence>
<feature type="transmembrane region" description="Helical" evidence="2">
    <location>
        <begin position="159"/>
        <end position="184"/>
    </location>
</feature>
<keyword evidence="2" id="KW-0472">Membrane</keyword>
<keyword evidence="2" id="KW-0812">Transmembrane</keyword>
<evidence type="ECO:0000259" key="3">
    <source>
        <dbReference type="PROSITE" id="PS50076"/>
    </source>
</evidence>
<feature type="region of interest" description="Disordered" evidence="1">
    <location>
        <begin position="64"/>
        <end position="86"/>
    </location>
</feature>
<feature type="region of interest" description="Disordered" evidence="1">
    <location>
        <begin position="188"/>
        <end position="242"/>
    </location>
</feature>
<reference evidence="4" key="1">
    <citation type="journal article" date="2020" name="mSystems">
        <title>Genome- and Community-Level Interaction Insights into Carbon Utilization and Element Cycling Functions of Hydrothermarchaeota in Hydrothermal Sediment.</title>
        <authorList>
            <person name="Zhou Z."/>
            <person name="Liu Y."/>
            <person name="Xu W."/>
            <person name="Pan J."/>
            <person name="Luo Z.H."/>
            <person name="Li M."/>
        </authorList>
    </citation>
    <scope>NUCLEOTIDE SEQUENCE [LARGE SCALE GENOMIC DNA]</scope>
    <source>
        <strain evidence="4">SpSt-339</strain>
    </source>
</reference>
<sequence length="328" mass="34926">MNVREAYAVLEVPVGASLDDIHAAYKRLVIVWHPDRFTNNAELFAAAQAKLATINAAYELLRQTQGTSTPQPQSATLPTELSDDDEDDFDDELTLQSILNTPADVGKSNRSKEIASATTARQDVSIVLWLISLLIGFCCIPLPSAFFEFGGRDRDLSHSLWMVVWLGLMFACAVRWFLGVVFGAPIEDSTTKTRTDPTPTADVPSSGCDAESSLTASSPSKSQRADPTPSESTQPPTTENPKRVYISSQAPSLSAMSGAEIAAALSSGKVDLTSVVAHLGSRLLPPDGQTAVYAAVVVANPEVLKAVVVAQAALAAKAKPEQESRGRN</sequence>
<dbReference type="AlphaFoldDB" id="A0A7C2PI29"/>
<accession>A0A7C2PI29</accession>
<name>A0A7C2PI29_9PLAN</name>
<dbReference type="SUPFAM" id="SSF46565">
    <property type="entry name" value="Chaperone J-domain"/>
    <property type="match status" value="1"/>
</dbReference>
<dbReference type="PANTHER" id="PTHR43948:SF10">
    <property type="entry name" value="MRJ, ISOFORM E"/>
    <property type="match status" value="1"/>
</dbReference>
<dbReference type="EMBL" id="DSOK01000339">
    <property type="protein sequence ID" value="HEN16197.1"/>
    <property type="molecule type" value="Genomic_DNA"/>
</dbReference>
<dbReference type="SMART" id="SM00271">
    <property type="entry name" value="DnaJ"/>
    <property type="match status" value="1"/>
</dbReference>
<dbReference type="PRINTS" id="PR00625">
    <property type="entry name" value="JDOMAIN"/>
</dbReference>
<keyword evidence="2" id="KW-1133">Transmembrane helix</keyword>
<feature type="compositionally biased region" description="Low complexity" evidence="1">
    <location>
        <begin position="227"/>
        <end position="239"/>
    </location>
</feature>
<proteinExistence type="predicted"/>
<comment type="caution">
    <text evidence="4">The sequence shown here is derived from an EMBL/GenBank/DDBJ whole genome shotgun (WGS) entry which is preliminary data.</text>
</comment>